<dbReference type="PANTHER" id="PTHR30203:SF23">
    <property type="entry name" value="OUTER MEMBRANE EFFLUX PROTEIN"/>
    <property type="match status" value="1"/>
</dbReference>
<feature type="chain" id="PRO_5011467073" evidence="3">
    <location>
        <begin position="33"/>
        <end position="436"/>
    </location>
</feature>
<organism evidence="4 5">
    <name type="scientific">Siphonobacter aquaeclarae</name>
    <dbReference type="NCBI Taxonomy" id="563176"/>
    <lineage>
        <taxon>Bacteria</taxon>
        <taxon>Pseudomonadati</taxon>
        <taxon>Bacteroidota</taxon>
        <taxon>Cytophagia</taxon>
        <taxon>Cytophagales</taxon>
        <taxon>Cytophagaceae</taxon>
        <taxon>Siphonobacter</taxon>
    </lineage>
</organism>
<dbReference type="Pfam" id="PF02321">
    <property type="entry name" value="OEP"/>
    <property type="match status" value="2"/>
</dbReference>
<evidence type="ECO:0000256" key="2">
    <source>
        <dbReference type="SAM" id="Coils"/>
    </source>
</evidence>
<dbReference type="EMBL" id="FNGS01000007">
    <property type="protein sequence ID" value="SDM55900.1"/>
    <property type="molecule type" value="Genomic_DNA"/>
</dbReference>
<name>A0A1G9U7I5_9BACT</name>
<dbReference type="Proteomes" id="UP000198901">
    <property type="component" value="Unassembled WGS sequence"/>
</dbReference>
<dbReference type="GO" id="GO:0015562">
    <property type="term" value="F:efflux transmembrane transporter activity"/>
    <property type="evidence" value="ECO:0007669"/>
    <property type="project" value="InterPro"/>
</dbReference>
<evidence type="ECO:0000313" key="4">
    <source>
        <dbReference type="EMBL" id="SDM55900.1"/>
    </source>
</evidence>
<evidence type="ECO:0000313" key="5">
    <source>
        <dbReference type="Proteomes" id="UP000198901"/>
    </source>
</evidence>
<dbReference type="Gene3D" id="1.20.1600.10">
    <property type="entry name" value="Outer membrane efflux proteins (OEP)"/>
    <property type="match status" value="1"/>
</dbReference>
<gene>
    <name evidence="4" type="ORF">SAMN04488090_3707</name>
</gene>
<keyword evidence="3" id="KW-0732">Signal</keyword>
<feature type="coiled-coil region" evidence="2">
    <location>
        <begin position="155"/>
        <end position="220"/>
    </location>
</feature>
<dbReference type="SUPFAM" id="SSF56954">
    <property type="entry name" value="Outer membrane efflux proteins (OEP)"/>
    <property type="match status" value="1"/>
</dbReference>
<dbReference type="InterPro" id="IPR003423">
    <property type="entry name" value="OMP_efflux"/>
</dbReference>
<feature type="signal peptide" evidence="3">
    <location>
        <begin position="1"/>
        <end position="32"/>
    </location>
</feature>
<keyword evidence="2" id="KW-0175">Coiled coil</keyword>
<dbReference type="STRING" id="563176.SAMN04488090_3707"/>
<dbReference type="RefSeq" id="WP_093205698.1">
    <property type="nucleotide sequence ID" value="NZ_FNGS01000007.1"/>
</dbReference>
<proteinExistence type="inferred from homology"/>
<accession>A0A1G9U7I5</accession>
<sequence length="436" mass="49017">MKLLINSFPDVRKVRKLILSLLVFPLAQTAFAQADTIRLTLPQAEELFLRKNFVLLAQKYNVNLAEAAVQQARLWDNPNLQVEVNAYNPNTGKLFPLVNRTHDPMNPSGGSYSWQLQQMINLAGRRSKLVALNQTSVDIQQATFQDVMRALRFQLAQTFGNLQAEQAQVQLLQEERQRLSGLIDAFRAQLKLGVVAEYEVTRLELEQKNADADLSRLQAQISQDEASLRVLLADAGTTYYVPDMPASTAAQPELNKLLDEALAQRPDLQVAQKQGIFASRNLTYQKSLATPQLLLGADYERFGNAYPSYLGLQVGMDLPVKNRNQGNIQAAKVGIEQAKDVTSQAELQVRQDVISAWQQWQNALALKAGISDDYLGRIAEISRNATADYQKRVIDQVSFIDKIRSYKDAQLNLIQLNNQVFQAQQQLNFVTNTHSF</sequence>
<reference evidence="4 5" key="1">
    <citation type="submission" date="2016-10" db="EMBL/GenBank/DDBJ databases">
        <authorList>
            <person name="de Groot N.N."/>
        </authorList>
    </citation>
    <scope>NUCLEOTIDE SEQUENCE [LARGE SCALE GENOMIC DNA]</scope>
    <source>
        <strain evidence="4 5">DSM 21668</strain>
    </source>
</reference>
<dbReference type="InterPro" id="IPR010131">
    <property type="entry name" value="MdtP/NodT-like"/>
</dbReference>
<protein>
    <submittedName>
        <fullName evidence="4">Outer membrane protein, cobalt-zinc-cadmium efflux system</fullName>
    </submittedName>
</protein>
<comment type="similarity">
    <text evidence="1">Belongs to the outer membrane factor (OMF) (TC 1.B.17) family.</text>
</comment>
<dbReference type="PANTHER" id="PTHR30203">
    <property type="entry name" value="OUTER MEMBRANE CATION EFFLUX PROTEIN"/>
    <property type="match status" value="1"/>
</dbReference>
<keyword evidence="5" id="KW-1185">Reference proteome</keyword>
<evidence type="ECO:0000256" key="3">
    <source>
        <dbReference type="SAM" id="SignalP"/>
    </source>
</evidence>
<dbReference type="AlphaFoldDB" id="A0A1G9U7I5"/>
<dbReference type="OrthoDB" id="9791261at2"/>
<evidence type="ECO:0000256" key="1">
    <source>
        <dbReference type="ARBA" id="ARBA00007613"/>
    </source>
</evidence>